<comment type="caution">
    <text evidence="1">The sequence shown here is derived from an EMBL/GenBank/DDBJ whole genome shotgun (WGS) entry which is preliminary data.</text>
</comment>
<dbReference type="Proteomes" id="UP000265509">
    <property type="component" value="Unassembled WGS sequence"/>
</dbReference>
<keyword evidence="2" id="KW-1185">Reference proteome</keyword>
<reference evidence="1 2" key="1">
    <citation type="submission" date="2018-07" db="EMBL/GenBank/DDBJ databases">
        <title>Halioglobus sp. genome submission.</title>
        <authorList>
            <person name="Ye M.-Q."/>
            <person name="Du Z.-J."/>
        </authorList>
    </citation>
    <scope>NUCLEOTIDE SEQUENCE [LARGE SCALE GENOMIC DNA]</scope>
    <source>
        <strain evidence="1 2">U0301</strain>
    </source>
</reference>
<proteinExistence type="predicted"/>
<name>A0A3L7DSL3_9GAMM</name>
<organism evidence="1 2">
    <name type="scientific">Seongchinamella sediminis</name>
    <dbReference type="NCBI Taxonomy" id="2283635"/>
    <lineage>
        <taxon>Bacteria</taxon>
        <taxon>Pseudomonadati</taxon>
        <taxon>Pseudomonadota</taxon>
        <taxon>Gammaproteobacteria</taxon>
        <taxon>Cellvibrionales</taxon>
        <taxon>Halieaceae</taxon>
        <taxon>Seongchinamella</taxon>
    </lineage>
</organism>
<evidence type="ECO:0000313" key="2">
    <source>
        <dbReference type="Proteomes" id="UP000265509"/>
    </source>
</evidence>
<dbReference type="AlphaFoldDB" id="A0A3L7DSL3"/>
<sequence length="811" mass="88929">MKFEVFAGNPYTGTTLYEMFGSYDWLESENLIYPVDDEVAKDIERAFNEAAVWYQQRGFPPPLLEPIVDTDDGPAYRVYVCSYKWEQQLWDRITEATGTTRTSLVTADQIEWSRCGGNEENDDLNAGAYVSDCNVGSRKRVIYINRDVAIGADNRLTELGYQTLAHELLHAIIPNTVFGKSELYCGAYSWITEGIADALGWDIAEELWAHRYRPSTQDSDLVKSWGYRPYFEPLPQNGKLSIPGLPAKVKLNAGYASSSFWRFVADAYPKGWNIMVAAGRRGPPGLLDLPLSGPGWRAEVDWLDQGLRARFNYGLDAIYGSFAGHFVHSVPPYARYKGKGAESQAVMDHWTNLLYEQCASVDLSSGRPQKVSLDIAELGARCLWVEPTGKAGAVQVTFQAAHDDLGLLQDVWISRPGTTLLVRASSTGELPNGSPRYISSWKDFPQEGSERTLYVISNVARKPSESKPRKIELTVSLPNNQNSARPPMPPRKYATAPGKPAFNKHAKTLGRRQSETRKMINQQMNYDKKSLSDEVSTATEVSRHPDKPDCAEPFKYQACGPTTSILLTIMPGTYSAPGQVNAQGGMASQVMGGLQAMAQTSAFDSMEVMTELNARIKTINGSTVNIATPLFDYGFSGTFDNAQISVMMRDEKRLSAIGPPDANGRTRLTGRVTITEYTPFTLRGSFVAPLAEFVESPSGPARYRRRETVTGTFTSVAPWQADERVKVVVESREVLKEDIMSGLGVPAGMGWSLEQGGNTAAQDAAGAAAGGGGQGQVLETAECTCACDTKPFVDDLCALLCEDEFAACEAP</sequence>
<evidence type="ECO:0000313" key="1">
    <source>
        <dbReference type="EMBL" id="RLQ20508.1"/>
    </source>
</evidence>
<gene>
    <name evidence="1" type="ORF">DWB85_17310</name>
</gene>
<dbReference type="EMBL" id="QRAN01000025">
    <property type="protein sequence ID" value="RLQ20508.1"/>
    <property type="molecule type" value="Genomic_DNA"/>
</dbReference>
<protein>
    <submittedName>
        <fullName evidence="1">Uncharacterized protein</fullName>
    </submittedName>
</protein>
<accession>A0A3L7DSL3</accession>